<comment type="caution">
    <text evidence="1">The sequence shown here is derived from an EMBL/GenBank/DDBJ whole genome shotgun (WGS) entry which is preliminary data.</text>
</comment>
<organism evidence="1 2">
    <name type="scientific">Bacillus infantis</name>
    <dbReference type="NCBI Taxonomy" id="324767"/>
    <lineage>
        <taxon>Bacteria</taxon>
        <taxon>Bacillati</taxon>
        <taxon>Bacillota</taxon>
        <taxon>Bacilli</taxon>
        <taxon>Bacillales</taxon>
        <taxon>Bacillaceae</taxon>
        <taxon>Bacillus</taxon>
    </lineage>
</organism>
<gene>
    <name evidence="1" type="ORF">FZD51_06645</name>
</gene>
<evidence type="ECO:0000313" key="2">
    <source>
        <dbReference type="Proteomes" id="UP000322139"/>
    </source>
</evidence>
<dbReference type="RefSeq" id="WP_148974035.1">
    <property type="nucleotide sequence ID" value="NZ_JBNIKT010000020.1"/>
</dbReference>
<name>A0A5D4RFH2_9BACI</name>
<reference evidence="1 2" key="1">
    <citation type="submission" date="2019-08" db="EMBL/GenBank/DDBJ databases">
        <title>Bacillus genomes from the desert of Cuatro Cienegas, Coahuila.</title>
        <authorList>
            <person name="Olmedo-Alvarez G."/>
        </authorList>
    </citation>
    <scope>NUCLEOTIDE SEQUENCE [LARGE SCALE GENOMIC DNA]</scope>
    <source>
        <strain evidence="1 2">CH446_14T</strain>
    </source>
</reference>
<accession>A0A5D4RFH2</accession>
<proteinExistence type="predicted"/>
<protein>
    <submittedName>
        <fullName evidence="1">Uncharacterized protein</fullName>
    </submittedName>
</protein>
<dbReference type="AlphaFoldDB" id="A0A5D4RFH2"/>
<dbReference type="EMBL" id="VTER01000003">
    <property type="protein sequence ID" value="TYS50223.1"/>
    <property type="molecule type" value="Genomic_DNA"/>
</dbReference>
<sequence length="80" mass="8794">MKAAKMVTCKYIGKAANKIGHPQIKLKTRKYIQIPANKTKIPPINTAESLRIPVRIPVTACLKSFSANTSPDFQKISING</sequence>
<dbReference type="Proteomes" id="UP000322139">
    <property type="component" value="Unassembled WGS sequence"/>
</dbReference>
<evidence type="ECO:0000313" key="1">
    <source>
        <dbReference type="EMBL" id="TYS50223.1"/>
    </source>
</evidence>